<dbReference type="RefSeq" id="WP_106773253.1">
    <property type="nucleotide sequence ID" value="NZ_PXYK01000015.1"/>
</dbReference>
<organism evidence="3 4">
    <name type="scientific">Kumtagia ephedrae</name>
    <dbReference type="NCBI Taxonomy" id="2116701"/>
    <lineage>
        <taxon>Bacteria</taxon>
        <taxon>Pseudomonadati</taxon>
        <taxon>Pseudomonadota</taxon>
        <taxon>Alphaproteobacteria</taxon>
        <taxon>Hyphomicrobiales</taxon>
        <taxon>Phyllobacteriaceae</taxon>
        <taxon>Kumtagia</taxon>
    </lineage>
</organism>
<protein>
    <submittedName>
        <fullName evidence="3">3-oxoacyl-ACP reductase</fullName>
    </submittedName>
</protein>
<dbReference type="PANTHER" id="PTHR42879:SF6">
    <property type="entry name" value="NADPH-DEPENDENT REDUCTASE BACG"/>
    <property type="match status" value="1"/>
</dbReference>
<proteinExistence type="inferred from homology"/>
<dbReference type="InterPro" id="IPR002347">
    <property type="entry name" value="SDR_fam"/>
</dbReference>
<evidence type="ECO:0000313" key="4">
    <source>
        <dbReference type="Proteomes" id="UP000241229"/>
    </source>
</evidence>
<dbReference type="SUPFAM" id="SSF51735">
    <property type="entry name" value="NAD(P)-binding Rossmann-fold domains"/>
    <property type="match status" value="1"/>
</dbReference>
<dbReference type="FunFam" id="3.40.50.720:FF:000084">
    <property type="entry name" value="Short-chain dehydrogenase reductase"/>
    <property type="match status" value="1"/>
</dbReference>
<accession>A0A2P7S6D0</accession>
<keyword evidence="4" id="KW-1185">Reference proteome</keyword>
<name>A0A2P7S6D0_9HYPH</name>
<sequence length="261" mass="26927">MDLELKGKVALVFGAGGGLGGAIARSLAGEGVRVAVADIDEAAAAATAAAVKDADGEALAVGWDIGDLSVIEARLASIEKAFGPIDILVNNTGGPPPTPAAGQSSENWSKFFDSMVRSVIAVTDAVLPGMRQRKWGRIITSTSSGVVAPIPNLGMSNTLRMALVGWSKTLAAEVGRDGITANIVLPGRIATGRITFLDEQKAKREGRPVEEVTSQSTASIPVGRYGRPQEYGDTVTFLASPRASYITGSVIRVDGGLIPSI</sequence>
<evidence type="ECO:0000256" key="2">
    <source>
        <dbReference type="SAM" id="MobiDB-lite"/>
    </source>
</evidence>
<dbReference type="PRINTS" id="PR00081">
    <property type="entry name" value="GDHRDH"/>
</dbReference>
<dbReference type="InterPro" id="IPR050259">
    <property type="entry name" value="SDR"/>
</dbReference>
<dbReference type="OrthoDB" id="9793325at2"/>
<gene>
    <name evidence="3" type="ORF">C7I84_16245</name>
</gene>
<comment type="similarity">
    <text evidence="1">Belongs to the short-chain dehydrogenases/reductases (SDR) family.</text>
</comment>
<reference evidence="3 4" key="1">
    <citation type="submission" date="2018-03" db="EMBL/GenBank/DDBJ databases">
        <title>The draft genome of Mesorhizobium sp. 6GN-30.</title>
        <authorList>
            <person name="Liu L."/>
            <person name="Li L."/>
            <person name="Wang T."/>
            <person name="Zhang X."/>
            <person name="Liang L."/>
        </authorList>
    </citation>
    <scope>NUCLEOTIDE SEQUENCE [LARGE SCALE GENOMIC DNA]</scope>
    <source>
        <strain evidence="3 4">6GN30</strain>
    </source>
</reference>
<evidence type="ECO:0000313" key="3">
    <source>
        <dbReference type="EMBL" id="PSJ58016.1"/>
    </source>
</evidence>
<dbReference type="InterPro" id="IPR036291">
    <property type="entry name" value="NAD(P)-bd_dom_sf"/>
</dbReference>
<evidence type="ECO:0000256" key="1">
    <source>
        <dbReference type="ARBA" id="ARBA00006484"/>
    </source>
</evidence>
<dbReference type="Pfam" id="PF13561">
    <property type="entry name" value="adh_short_C2"/>
    <property type="match status" value="1"/>
</dbReference>
<dbReference type="EMBL" id="PXYK01000015">
    <property type="protein sequence ID" value="PSJ58016.1"/>
    <property type="molecule type" value="Genomic_DNA"/>
</dbReference>
<dbReference type="Proteomes" id="UP000241229">
    <property type="component" value="Unassembled WGS sequence"/>
</dbReference>
<dbReference type="Gene3D" id="3.40.50.720">
    <property type="entry name" value="NAD(P)-binding Rossmann-like Domain"/>
    <property type="match status" value="1"/>
</dbReference>
<comment type="caution">
    <text evidence="3">The sequence shown here is derived from an EMBL/GenBank/DDBJ whole genome shotgun (WGS) entry which is preliminary data.</text>
</comment>
<dbReference type="PANTHER" id="PTHR42879">
    <property type="entry name" value="3-OXOACYL-(ACYL-CARRIER-PROTEIN) REDUCTASE"/>
    <property type="match status" value="1"/>
</dbReference>
<dbReference type="AlphaFoldDB" id="A0A2P7S6D0"/>
<feature type="region of interest" description="Disordered" evidence="2">
    <location>
        <begin position="205"/>
        <end position="225"/>
    </location>
</feature>